<comment type="caution">
    <text evidence="2">The sequence shown here is derived from an EMBL/GenBank/DDBJ whole genome shotgun (WGS) entry which is preliminary data.</text>
</comment>
<keyword evidence="3" id="KW-1185">Reference proteome</keyword>
<dbReference type="Pfam" id="PF13466">
    <property type="entry name" value="STAS_2"/>
    <property type="match status" value="1"/>
</dbReference>
<name>A0A919V8J1_9ACTN</name>
<evidence type="ECO:0000313" key="3">
    <source>
        <dbReference type="Proteomes" id="UP000606172"/>
    </source>
</evidence>
<evidence type="ECO:0000313" key="2">
    <source>
        <dbReference type="EMBL" id="GII94503.1"/>
    </source>
</evidence>
<dbReference type="AlphaFoldDB" id="A0A919V8J1"/>
<dbReference type="RefSeq" id="WP_204029058.1">
    <property type="nucleotide sequence ID" value="NZ_BOOW01000030.1"/>
</dbReference>
<evidence type="ECO:0000259" key="1">
    <source>
        <dbReference type="PROSITE" id="PS50801"/>
    </source>
</evidence>
<sequence length="110" mass="11800">MKALGVKIAYYPGFCLLVLRGDLEELSAPILSLVVEEALEHSSRIVVDAANLDSCDYQGTALLAAMHRRAEVAGGGLSLAFAHGSLKRLLEFDRRNGSGPGTELVTTLDW</sequence>
<accession>A0A919V8J1</accession>
<dbReference type="Gene3D" id="3.30.750.24">
    <property type="entry name" value="STAS domain"/>
    <property type="match status" value="1"/>
</dbReference>
<dbReference type="Proteomes" id="UP000606172">
    <property type="component" value="Unassembled WGS sequence"/>
</dbReference>
<protein>
    <recommendedName>
        <fullName evidence="1">STAS domain-containing protein</fullName>
    </recommendedName>
</protein>
<dbReference type="PROSITE" id="PS50801">
    <property type="entry name" value="STAS"/>
    <property type="match status" value="1"/>
</dbReference>
<organism evidence="2 3">
    <name type="scientific">Sinosporangium siamense</name>
    <dbReference type="NCBI Taxonomy" id="1367973"/>
    <lineage>
        <taxon>Bacteria</taxon>
        <taxon>Bacillati</taxon>
        <taxon>Actinomycetota</taxon>
        <taxon>Actinomycetes</taxon>
        <taxon>Streptosporangiales</taxon>
        <taxon>Streptosporangiaceae</taxon>
        <taxon>Sinosporangium</taxon>
    </lineage>
</organism>
<proteinExistence type="predicted"/>
<dbReference type="InterPro" id="IPR036513">
    <property type="entry name" value="STAS_dom_sf"/>
</dbReference>
<dbReference type="InterPro" id="IPR058548">
    <property type="entry name" value="MlaB-like_STAS"/>
</dbReference>
<reference evidence="2" key="1">
    <citation type="submission" date="2021-01" db="EMBL/GenBank/DDBJ databases">
        <title>Whole genome shotgun sequence of Sinosporangium siamense NBRC 109515.</title>
        <authorList>
            <person name="Komaki H."/>
            <person name="Tamura T."/>
        </authorList>
    </citation>
    <scope>NUCLEOTIDE SEQUENCE</scope>
    <source>
        <strain evidence="2">NBRC 109515</strain>
    </source>
</reference>
<dbReference type="SUPFAM" id="SSF52091">
    <property type="entry name" value="SpoIIaa-like"/>
    <property type="match status" value="1"/>
</dbReference>
<dbReference type="EMBL" id="BOOW01000030">
    <property type="protein sequence ID" value="GII94503.1"/>
    <property type="molecule type" value="Genomic_DNA"/>
</dbReference>
<feature type="domain" description="STAS" evidence="1">
    <location>
        <begin position="4"/>
        <end position="91"/>
    </location>
</feature>
<dbReference type="InterPro" id="IPR002645">
    <property type="entry name" value="STAS_dom"/>
</dbReference>
<dbReference type="CDD" id="cd07043">
    <property type="entry name" value="STAS_anti-anti-sigma_factors"/>
    <property type="match status" value="1"/>
</dbReference>
<gene>
    <name evidence="2" type="ORF">Ssi02_47340</name>
</gene>